<evidence type="ECO:0000256" key="2">
    <source>
        <dbReference type="SAM" id="Phobius"/>
    </source>
</evidence>
<dbReference type="InterPro" id="IPR025646">
    <property type="entry name" value="DUF4350"/>
</dbReference>
<accession>A0A6I6AD85</accession>
<protein>
    <submittedName>
        <fullName evidence="4">DUF4350 domain-containing protein</fullName>
    </submittedName>
</protein>
<sequence>MNPWDSAVGSQPENTLKVHSSIMQQPSRKKRERRNAGWFWLAALCLLLPLHLWFPEFGTGALDDSYSSSASGKKAFYLLLDHESFQTERNRTPLSVLLQSLDYDETVCILGPARYPSPLEWSSLLAWVEEGGRLVISANPKHPQFQVEPLNLSVEYLDEVERENMPRVEKKEDDEDKEESDLSLLIKGEHDLIETQASTVFPDVPSLVWDTNARVTSATGQALVTAGETQQAVRLHHGLGTVVVSASSEIFSNQSMVDGGSVAAFRLIEAAGPPEYFVVDESLNASGTSKVVALLIDPTFRPLTIQLLITLLIFGWWRSNRFGPILSSHILPRHNIVSHTDNVGNLHYKKANGRALLFAYIKQLFSELNLRHFRGEEHRVLDPIARRLNEDPKQIKKFLKQAAQIAKSKKVNRHQMGELIRKLSKIRQAASPGKYQKK</sequence>
<evidence type="ECO:0000256" key="1">
    <source>
        <dbReference type="SAM" id="MobiDB-lite"/>
    </source>
</evidence>
<dbReference type="Proteomes" id="UP000427281">
    <property type="component" value="Chromosome"/>
</dbReference>
<dbReference type="Pfam" id="PF14258">
    <property type="entry name" value="DUF4350"/>
    <property type="match status" value="1"/>
</dbReference>
<feature type="compositionally biased region" description="Polar residues" evidence="1">
    <location>
        <begin position="8"/>
        <end position="26"/>
    </location>
</feature>
<feature type="region of interest" description="Disordered" evidence="1">
    <location>
        <begin position="1"/>
        <end position="29"/>
    </location>
</feature>
<keyword evidence="5" id="KW-1185">Reference proteome</keyword>
<feature type="transmembrane region" description="Helical" evidence="2">
    <location>
        <begin position="36"/>
        <end position="54"/>
    </location>
</feature>
<dbReference type="AlphaFoldDB" id="A0A6I6AD85"/>
<evidence type="ECO:0000259" key="3">
    <source>
        <dbReference type="Pfam" id="PF14258"/>
    </source>
</evidence>
<gene>
    <name evidence="4" type="ORF">F1728_17165</name>
</gene>
<evidence type="ECO:0000313" key="4">
    <source>
        <dbReference type="EMBL" id="QGQ24313.1"/>
    </source>
</evidence>
<keyword evidence="2" id="KW-0812">Transmembrane</keyword>
<reference evidence="4 5" key="1">
    <citation type="submission" date="2019-09" db="EMBL/GenBank/DDBJ databases">
        <title>Gimesia benthica sp. nov., a novel bacterium isolated from deep-sea water of the Northwest Indian Ocean.</title>
        <authorList>
            <person name="Dai X."/>
        </authorList>
    </citation>
    <scope>NUCLEOTIDE SEQUENCE [LARGE SCALE GENOMIC DNA]</scope>
    <source>
        <strain evidence="4 5">E7</strain>
    </source>
</reference>
<dbReference type="KEGG" id="gim:F1728_17165"/>
<name>A0A6I6AD85_9PLAN</name>
<proteinExistence type="predicted"/>
<feature type="domain" description="DUF4350" evidence="3">
    <location>
        <begin position="65"/>
        <end position="260"/>
    </location>
</feature>
<keyword evidence="2" id="KW-0472">Membrane</keyword>
<organism evidence="4 5">
    <name type="scientific">Gimesia benthica</name>
    <dbReference type="NCBI Taxonomy" id="2608982"/>
    <lineage>
        <taxon>Bacteria</taxon>
        <taxon>Pseudomonadati</taxon>
        <taxon>Planctomycetota</taxon>
        <taxon>Planctomycetia</taxon>
        <taxon>Planctomycetales</taxon>
        <taxon>Planctomycetaceae</taxon>
        <taxon>Gimesia</taxon>
    </lineage>
</organism>
<keyword evidence="2" id="KW-1133">Transmembrane helix</keyword>
<dbReference type="EMBL" id="CP043930">
    <property type="protein sequence ID" value="QGQ24313.1"/>
    <property type="molecule type" value="Genomic_DNA"/>
</dbReference>
<evidence type="ECO:0000313" key="5">
    <source>
        <dbReference type="Proteomes" id="UP000427281"/>
    </source>
</evidence>